<dbReference type="Gene3D" id="3.40.30.10">
    <property type="entry name" value="Glutaredoxin"/>
    <property type="match status" value="1"/>
</dbReference>
<feature type="domain" description="Ribosomal protein/NADH dehydrogenase" evidence="8">
    <location>
        <begin position="39"/>
        <end position="112"/>
    </location>
</feature>
<evidence type="ECO:0000313" key="9">
    <source>
        <dbReference type="EMBL" id="KJH51890.1"/>
    </source>
</evidence>
<keyword evidence="4" id="KW-0496">Mitochondrion</keyword>
<keyword evidence="5" id="KW-0687">Ribonucleoprotein</keyword>
<dbReference type="InterPro" id="IPR036249">
    <property type="entry name" value="Thioredoxin-like_sf"/>
</dbReference>
<dbReference type="GO" id="GO:0005739">
    <property type="term" value="C:mitochondrion"/>
    <property type="evidence" value="ECO:0007669"/>
    <property type="project" value="UniProtKB-SubCell"/>
</dbReference>
<dbReference type="InterPro" id="IPR007741">
    <property type="entry name" value="Ribosomal_mL43/mS25/NADH_DH"/>
</dbReference>
<dbReference type="InterPro" id="IPR040049">
    <property type="entry name" value="Ribosomal_mS25/mL61"/>
</dbReference>
<comment type="similarity">
    <text evidence="2">Belongs to the mitochondrion-specific ribosomal protein mS25 family.</text>
</comment>
<evidence type="ECO:0000256" key="1">
    <source>
        <dbReference type="ARBA" id="ARBA00004173"/>
    </source>
</evidence>
<reference evidence="9 10" key="1">
    <citation type="submission" date="2013-11" db="EMBL/GenBank/DDBJ databases">
        <title>Draft genome of the bovine lungworm Dictyocaulus viviparus.</title>
        <authorList>
            <person name="Mitreva M."/>
        </authorList>
    </citation>
    <scope>NUCLEOTIDE SEQUENCE [LARGE SCALE GENOMIC DNA]</scope>
    <source>
        <strain evidence="9 10">HannoverDv2000</strain>
    </source>
</reference>
<dbReference type="OrthoDB" id="5919182at2759"/>
<dbReference type="PANTHER" id="PTHR13274:SF2">
    <property type="entry name" value="SMALL RIBOSOMAL SUBUNIT PROTEIN MS25"/>
    <property type="match status" value="1"/>
</dbReference>
<keyword evidence="10" id="KW-1185">Reference proteome</keyword>
<evidence type="ECO:0000256" key="3">
    <source>
        <dbReference type="ARBA" id="ARBA00022980"/>
    </source>
</evidence>
<dbReference type="GO" id="GO:1990904">
    <property type="term" value="C:ribonucleoprotein complex"/>
    <property type="evidence" value="ECO:0007669"/>
    <property type="project" value="UniProtKB-KW"/>
</dbReference>
<dbReference type="PANTHER" id="PTHR13274">
    <property type="entry name" value="MITOCHONDRIAL RIBOSOMAL PROTEIN S25"/>
    <property type="match status" value="1"/>
</dbReference>
<reference evidence="10" key="2">
    <citation type="journal article" date="2016" name="Sci. Rep.">
        <title>Dictyocaulus viviparus genome, variome and transcriptome elucidate lungworm biology and support future intervention.</title>
        <authorList>
            <person name="McNulty S.N."/>
            <person name="Strube C."/>
            <person name="Rosa B.A."/>
            <person name="Martin J.C."/>
            <person name="Tyagi R."/>
            <person name="Choi Y.J."/>
            <person name="Wang Q."/>
            <person name="Hallsworth Pepin K."/>
            <person name="Zhang X."/>
            <person name="Ozersky P."/>
            <person name="Wilson R.K."/>
            <person name="Sternberg P.W."/>
            <person name="Gasser R.B."/>
            <person name="Mitreva M."/>
        </authorList>
    </citation>
    <scope>NUCLEOTIDE SEQUENCE [LARGE SCALE GENOMIC DNA]</scope>
    <source>
        <strain evidence="10">HannoverDv2000</strain>
    </source>
</reference>
<dbReference type="Pfam" id="PF05047">
    <property type="entry name" value="L51_S25_CI-B8"/>
    <property type="match status" value="1"/>
</dbReference>
<organism evidence="9 10">
    <name type="scientific">Dictyocaulus viviparus</name>
    <name type="common">Bovine lungworm</name>
    <dbReference type="NCBI Taxonomy" id="29172"/>
    <lineage>
        <taxon>Eukaryota</taxon>
        <taxon>Metazoa</taxon>
        <taxon>Ecdysozoa</taxon>
        <taxon>Nematoda</taxon>
        <taxon>Chromadorea</taxon>
        <taxon>Rhabditida</taxon>
        <taxon>Rhabditina</taxon>
        <taxon>Rhabditomorpha</taxon>
        <taxon>Strongyloidea</taxon>
        <taxon>Metastrongylidae</taxon>
        <taxon>Dictyocaulus</taxon>
    </lineage>
</organism>
<dbReference type="SMART" id="SM00916">
    <property type="entry name" value="L51_S25_CI-B8"/>
    <property type="match status" value="1"/>
</dbReference>
<dbReference type="EMBL" id="KN716175">
    <property type="protein sequence ID" value="KJH51890.1"/>
    <property type="molecule type" value="Genomic_DNA"/>
</dbReference>
<evidence type="ECO:0000256" key="2">
    <source>
        <dbReference type="ARBA" id="ARBA00008046"/>
    </source>
</evidence>
<evidence type="ECO:0000259" key="8">
    <source>
        <dbReference type="SMART" id="SM00916"/>
    </source>
</evidence>
<accession>A0A0D8Y588</accession>
<evidence type="ECO:0000313" key="10">
    <source>
        <dbReference type="Proteomes" id="UP000053766"/>
    </source>
</evidence>
<keyword evidence="3" id="KW-0689">Ribosomal protein</keyword>
<dbReference type="GO" id="GO:0003735">
    <property type="term" value="F:structural constituent of ribosome"/>
    <property type="evidence" value="ECO:0007669"/>
    <property type="project" value="InterPro"/>
</dbReference>
<evidence type="ECO:0000256" key="6">
    <source>
        <dbReference type="ARBA" id="ARBA00035139"/>
    </source>
</evidence>
<proteinExistence type="inferred from homology"/>
<dbReference type="STRING" id="29172.A0A0D8Y588"/>
<dbReference type="GO" id="GO:0005840">
    <property type="term" value="C:ribosome"/>
    <property type="evidence" value="ECO:0007669"/>
    <property type="project" value="UniProtKB-KW"/>
</dbReference>
<evidence type="ECO:0000256" key="7">
    <source>
        <dbReference type="ARBA" id="ARBA00035369"/>
    </source>
</evidence>
<evidence type="ECO:0000256" key="5">
    <source>
        <dbReference type="ARBA" id="ARBA00023274"/>
    </source>
</evidence>
<name>A0A0D8Y588_DICVI</name>
<dbReference type="SUPFAM" id="SSF52833">
    <property type="entry name" value="Thioredoxin-like"/>
    <property type="match status" value="1"/>
</dbReference>
<dbReference type="Proteomes" id="UP000053766">
    <property type="component" value="Unassembled WGS sequence"/>
</dbReference>
<protein>
    <recommendedName>
        <fullName evidence="6">Small ribosomal subunit protein mS25</fullName>
    </recommendedName>
    <alternativeName>
        <fullName evidence="7">28S ribosomal protein S25, mitochondrial</fullName>
    </alternativeName>
</protein>
<dbReference type="AlphaFoldDB" id="A0A0D8Y588"/>
<sequence length="171" mass="20065">MPFMHGTMPLRRTYYFLQQGKIIFRDDVQVFAVGFQRRPTSVEQQGVRDFVFWHWAQLQYKNPTVQLVKHIDIVITPFAKAYLKDGREVLFDLEGMTREEIEARIAKTLGKTEKVIRREELVEIAELNPADFGSNCKRQCMCEIQGQHPCTGLLHAPKCITGRWRWNHKCL</sequence>
<evidence type="ECO:0000256" key="4">
    <source>
        <dbReference type="ARBA" id="ARBA00023128"/>
    </source>
</evidence>
<gene>
    <name evidence="9" type="ORF">DICVIV_01969</name>
</gene>
<comment type="subcellular location">
    <subcellularLocation>
        <location evidence="1">Mitochondrion</location>
    </subcellularLocation>
</comment>